<keyword evidence="6 8" id="KW-0408">Iron</keyword>
<dbReference type="CDD" id="cd11063">
    <property type="entry name" value="CYP52"/>
    <property type="match status" value="1"/>
</dbReference>
<feature type="transmembrane region" description="Helical" evidence="10">
    <location>
        <begin position="119"/>
        <end position="141"/>
    </location>
</feature>
<dbReference type="GO" id="GO:0005506">
    <property type="term" value="F:iron ion binding"/>
    <property type="evidence" value="ECO:0007669"/>
    <property type="project" value="InterPro"/>
</dbReference>
<feature type="binding site" description="axial binding residue" evidence="8">
    <location>
        <position position="597"/>
    </location>
    <ligand>
        <name>heme</name>
        <dbReference type="ChEBI" id="CHEBI:30413"/>
    </ligand>
    <ligandPart>
        <name>Fe</name>
        <dbReference type="ChEBI" id="CHEBI:18248"/>
    </ligandPart>
</feature>
<dbReference type="PRINTS" id="PR00385">
    <property type="entry name" value="P450"/>
</dbReference>
<dbReference type="InterPro" id="IPR001128">
    <property type="entry name" value="Cyt_P450"/>
</dbReference>
<keyword evidence="10" id="KW-1133">Transmembrane helix</keyword>
<dbReference type="Proteomes" id="UP000567179">
    <property type="component" value="Unassembled WGS sequence"/>
</dbReference>
<comment type="similarity">
    <text evidence="2 9">Belongs to the cytochrome P450 family.</text>
</comment>
<keyword evidence="7 9" id="KW-0503">Monooxygenase</keyword>
<comment type="caution">
    <text evidence="11">The sequence shown here is derived from an EMBL/GenBank/DDBJ whole genome shotgun (WGS) entry which is preliminary data.</text>
</comment>
<evidence type="ECO:0000256" key="9">
    <source>
        <dbReference type="RuleBase" id="RU000461"/>
    </source>
</evidence>
<dbReference type="Gene3D" id="1.10.630.10">
    <property type="entry name" value="Cytochrome P450"/>
    <property type="match status" value="1"/>
</dbReference>
<keyword evidence="10" id="KW-0472">Membrane</keyword>
<evidence type="ECO:0000256" key="4">
    <source>
        <dbReference type="ARBA" id="ARBA00022723"/>
    </source>
</evidence>
<keyword evidence="10" id="KW-0812">Transmembrane</keyword>
<feature type="transmembrane region" description="Helical" evidence="10">
    <location>
        <begin position="86"/>
        <end position="107"/>
    </location>
</feature>
<evidence type="ECO:0000256" key="3">
    <source>
        <dbReference type="ARBA" id="ARBA00022617"/>
    </source>
</evidence>
<evidence type="ECO:0000256" key="8">
    <source>
        <dbReference type="PIRSR" id="PIRSR602401-1"/>
    </source>
</evidence>
<dbReference type="GO" id="GO:0020037">
    <property type="term" value="F:heme binding"/>
    <property type="evidence" value="ECO:0007669"/>
    <property type="project" value="InterPro"/>
</dbReference>
<sequence length="671" mass="75717">MAAFGVDGNAPTGTMMPIHEKSGVHTPRPSFSALCTVPQHQPCSNLACSLTRTRIPQPLVVHISPRIFWLAAKPGLTMSLPPGPAYILRIVPYYAPSLITCLGFRLLQEYDPTLQGIPTWLILLATLVARPLYAFLSLYWADFANARTAAAHGAVLPPTVQEGTLSLIGRLAESTRNGYPAELMLELTKEYGYAYNISMRPLPAAFVTMEPDHVKAILATQFESFPKGPLFIDQLGSLLGTGVFNSDGEMWKFHRSITRPFFVRERISDFEIYERTADYALNHAKERLAKGVSVDFQDLTARFTLDSATEFLFGAKVDSISAGLPFPPALAASRTPKSFHDHPSTPFVRAFGRAQALTVLRTSYGPAWPLAEFWRDEVRPLRAVVDEFVVPLMRDALERREREGSAGVGKEAREESNVLAHLVGDTQNPEIIKDELFNLLVAGRDTLYQLLVQTSSLLTFSFYMLTEHPDIERRLREEIFKFVGPTATPTYDNMREMRYTRAFLNEVLRMYPPVPSDSRRSNKPIVLPATSTGLKPIFIPADTTCIYNTINMHRRKDLWGPDALKFDPDRFLDSRLQKYLIPNPFIFCPFNAGPRICLGQQFAYHEATFFLVRLLQQYTGFKLDDSLNETPPAGWKTRDEAMQNERIHPMAHLTMYVKNGLWVKMEELKST</sequence>
<dbReference type="GO" id="GO:0016705">
    <property type="term" value="F:oxidoreductase activity, acting on paired donors, with incorporation or reduction of molecular oxygen"/>
    <property type="evidence" value="ECO:0007669"/>
    <property type="project" value="InterPro"/>
</dbReference>
<comment type="cofactor">
    <cofactor evidence="1 8">
        <name>heme</name>
        <dbReference type="ChEBI" id="CHEBI:30413"/>
    </cofactor>
</comment>
<proteinExistence type="inferred from homology"/>
<evidence type="ECO:0000313" key="12">
    <source>
        <dbReference type="Proteomes" id="UP000567179"/>
    </source>
</evidence>
<evidence type="ECO:0000313" key="11">
    <source>
        <dbReference type="EMBL" id="KAF5322943.1"/>
    </source>
</evidence>
<evidence type="ECO:0000256" key="6">
    <source>
        <dbReference type="ARBA" id="ARBA00023004"/>
    </source>
</evidence>
<organism evidence="11 12">
    <name type="scientific">Psilocybe cf. subviscida</name>
    <dbReference type="NCBI Taxonomy" id="2480587"/>
    <lineage>
        <taxon>Eukaryota</taxon>
        <taxon>Fungi</taxon>
        <taxon>Dikarya</taxon>
        <taxon>Basidiomycota</taxon>
        <taxon>Agaricomycotina</taxon>
        <taxon>Agaricomycetes</taxon>
        <taxon>Agaricomycetidae</taxon>
        <taxon>Agaricales</taxon>
        <taxon>Agaricineae</taxon>
        <taxon>Strophariaceae</taxon>
        <taxon>Psilocybe</taxon>
    </lineage>
</organism>
<dbReference type="PRINTS" id="PR00463">
    <property type="entry name" value="EP450I"/>
</dbReference>
<dbReference type="InterPro" id="IPR036396">
    <property type="entry name" value="Cyt_P450_sf"/>
</dbReference>
<gene>
    <name evidence="11" type="ORF">D9619_001261</name>
</gene>
<dbReference type="AlphaFoldDB" id="A0A8H5BI50"/>
<accession>A0A8H5BI50</accession>
<protein>
    <recommendedName>
        <fullName evidence="13">Cytochrome P450 monooxygenase pc-3</fullName>
    </recommendedName>
</protein>
<dbReference type="EMBL" id="JAACJJ010000028">
    <property type="protein sequence ID" value="KAF5322943.1"/>
    <property type="molecule type" value="Genomic_DNA"/>
</dbReference>
<evidence type="ECO:0008006" key="13">
    <source>
        <dbReference type="Google" id="ProtNLM"/>
    </source>
</evidence>
<keyword evidence="3 8" id="KW-0349">Heme</keyword>
<dbReference type="InterPro" id="IPR002401">
    <property type="entry name" value="Cyt_P450_E_grp-I"/>
</dbReference>
<dbReference type="Pfam" id="PF00067">
    <property type="entry name" value="p450"/>
    <property type="match status" value="1"/>
</dbReference>
<keyword evidence="5 9" id="KW-0560">Oxidoreductase</keyword>
<dbReference type="GO" id="GO:0004497">
    <property type="term" value="F:monooxygenase activity"/>
    <property type="evidence" value="ECO:0007669"/>
    <property type="project" value="UniProtKB-KW"/>
</dbReference>
<dbReference type="PANTHER" id="PTHR24287:SF1">
    <property type="entry name" value="P450, PUTATIVE (EUROFUNG)-RELATED"/>
    <property type="match status" value="1"/>
</dbReference>
<keyword evidence="12" id="KW-1185">Reference proteome</keyword>
<dbReference type="OrthoDB" id="1470350at2759"/>
<dbReference type="PANTHER" id="PTHR24287">
    <property type="entry name" value="P450, PUTATIVE (EUROFUNG)-RELATED"/>
    <property type="match status" value="1"/>
</dbReference>
<keyword evidence="4 8" id="KW-0479">Metal-binding</keyword>
<dbReference type="SUPFAM" id="SSF48264">
    <property type="entry name" value="Cytochrome P450"/>
    <property type="match status" value="1"/>
</dbReference>
<evidence type="ECO:0000256" key="5">
    <source>
        <dbReference type="ARBA" id="ARBA00023002"/>
    </source>
</evidence>
<evidence type="ECO:0000256" key="1">
    <source>
        <dbReference type="ARBA" id="ARBA00001971"/>
    </source>
</evidence>
<dbReference type="InterPro" id="IPR017972">
    <property type="entry name" value="Cyt_P450_CS"/>
</dbReference>
<evidence type="ECO:0000256" key="7">
    <source>
        <dbReference type="ARBA" id="ARBA00023033"/>
    </source>
</evidence>
<dbReference type="InterPro" id="IPR047146">
    <property type="entry name" value="Cyt_P450_E_CYP52_fungi"/>
</dbReference>
<reference evidence="11 12" key="1">
    <citation type="journal article" date="2020" name="ISME J.">
        <title>Uncovering the hidden diversity of litter-decomposition mechanisms in mushroom-forming fungi.</title>
        <authorList>
            <person name="Floudas D."/>
            <person name="Bentzer J."/>
            <person name="Ahren D."/>
            <person name="Johansson T."/>
            <person name="Persson P."/>
            <person name="Tunlid A."/>
        </authorList>
    </citation>
    <scope>NUCLEOTIDE SEQUENCE [LARGE SCALE GENOMIC DNA]</scope>
    <source>
        <strain evidence="11 12">CBS 101986</strain>
    </source>
</reference>
<evidence type="ECO:0000256" key="10">
    <source>
        <dbReference type="SAM" id="Phobius"/>
    </source>
</evidence>
<evidence type="ECO:0000256" key="2">
    <source>
        <dbReference type="ARBA" id="ARBA00010617"/>
    </source>
</evidence>
<dbReference type="PROSITE" id="PS00086">
    <property type="entry name" value="CYTOCHROME_P450"/>
    <property type="match status" value="1"/>
</dbReference>
<name>A0A8H5BI50_9AGAR</name>